<evidence type="ECO:0000313" key="1">
    <source>
        <dbReference type="EMBL" id="MBW0481207.1"/>
    </source>
</evidence>
<accession>A0A9Q3CCK0</accession>
<protein>
    <submittedName>
        <fullName evidence="1">Uncharacterized protein</fullName>
    </submittedName>
</protein>
<keyword evidence="2" id="KW-1185">Reference proteome</keyword>
<dbReference type="EMBL" id="AVOT02006292">
    <property type="protein sequence ID" value="MBW0481207.1"/>
    <property type="molecule type" value="Genomic_DNA"/>
</dbReference>
<proteinExistence type="predicted"/>
<dbReference type="AlphaFoldDB" id="A0A9Q3CCK0"/>
<reference evidence="1" key="1">
    <citation type="submission" date="2021-03" db="EMBL/GenBank/DDBJ databases">
        <title>Draft genome sequence of rust myrtle Austropuccinia psidii MF-1, a brazilian biotype.</title>
        <authorList>
            <person name="Quecine M.C."/>
            <person name="Pachon D.M.R."/>
            <person name="Bonatelli M.L."/>
            <person name="Correr F.H."/>
            <person name="Franceschini L.M."/>
            <person name="Leite T.F."/>
            <person name="Margarido G.R.A."/>
            <person name="Almeida C.A."/>
            <person name="Ferrarezi J.A."/>
            <person name="Labate C.A."/>
        </authorList>
    </citation>
    <scope>NUCLEOTIDE SEQUENCE</scope>
    <source>
        <strain evidence="1">MF-1</strain>
    </source>
</reference>
<name>A0A9Q3CCK0_9BASI</name>
<gene>
    <name evidence="1" type="ORF">O181_020922</name>
</gene>
<dbReference type="Proteomes" id="UP000765509">
    <property type="component" value="Unassembled WGS sequence"/>
</dbReference>
<sequence>MGNGLTGETREGLEVEGFWEGGGREDSIVERTCCMFLGVHGMTLLWNLLEEGWERQALDWWSMELGTTSTSSTSSSSLPSALGLVDEFAILLNILNTPWLLIPEMGNSELE</sequence>
<comment type="caution">
    <text evidence="1">The sequence shown here is derived from an EMBL/GenBank/DDBJ whole genome shotgun (WGS) entry which is preliminary data.</text>
</comment>
<evidence type="ECO:0000313" key="2">
    <source>
        <dbReference type="Proteomes" id="UP000765509"/>
    </source>
</evidence>
<organism evidence="1 2">
    <name type="scientific">Austropuccinia psidii MF-1</name>
    <dbReference type="NCBI Taxonomy" id="1389203"/>
    <lineage>
        <taxon>Eukaryota</taxon>
        <taxon>Fungi</taxon>
        <taxon>Dikarya</taxon>
        <taxon>Basidiomycota</taxon>
        <taxon>Pucciniomycotina</taxon>
        <taxon>Pucciniomycetes</taxon>
        <taxon>Pucciniales</taxon>
        <taxon>Sphaerophragmiaceae</taxon>
        <taxon>Austropuccinia</taxon>
    </lineage>
</organism>